<dbReference type="PANTHER" id="PTHR30061">
    <property type="entry name" value="MALTOSE-BINDING PERIPLASMIC PROTEIN"/>
    <property type="match status" value="1"/>
</dbReference>
<evidence type="ECO:0000313" key="5">
    <source>
        <dbReference type="EMBL" id="MFC0394441.1"/>
    </source>
</evidence>
<gene>
    <name evidence="5" type="ORF">ACFFJ8_24170</name>
</gene>
<evidence type="ECO:0000256" key="3">
    <source>
        <dbReference type="ARBA" id="ARBA00022729"/>
    </source>
</evidence>
<keyword evidence="2" id="KW-0813">Transport</keyword>
<comment type="caution">
    <text evidence="5">The sequence shown here is derived from an EMBL/GenBank/DDBJ whole genome shotgun (WGS) entry which is preliminary data.</text>
</comment>
<evidence type="ECO:0000256" key="1">
    <source>
        <dbReference type="ARBA" id="ARBA00008520"/>
    </source>
</evidence>
<dbReference type="Proteomes" id="UP001589818">
    <property type="component" value="Unassembled WGS sequence"/>
</dbReference>
<dbReference type="CDD" id="cd14747">
    <property type="entry name" value="PBP2_MalE"/>
    <property type="match status" value="1"/>
</dbReference>
<accession>A0ABV6JEW1</accession>
<protein>
    <submittedName>
        <fullName evidence="5">Extracellular solute-binding protein</fullName>
    </submittedName>
</protein>
<dbReference type="PANTHER" id="PTHR30061:SF50">
    <property type="entry name" value="MALTOSE_MALTODEXTRIN-BINDING PERIPLASMIC PROTEIN"/>
    <property type="match status" value="1"/>
</dbReference>
<reference evidence="5 6" key="1">
    <citation type="submission" date="2024-09" db="EMBL/GenBank/DDBJ databases">
        <authorList>
            <person name="Sun Q."/>
            <person name="Mori K."/>
        </authorList>
    </citation>
    <scope>NUCLEOTIDE SEQUENCE [LARGE SCALE GENOMIC DNA]</scope>
    <source>
        <strain evidence="5 6">CCM 4839</strain>
    </source>
</reference>
<sequence>MRGVIGVKKNIKVMTAILLSVGLLAGCGTNNNTSGGTDTGNGTSNEKVTLNVWGMGEEAKTLPKLADEFTKENPNITVKVQALPWNQGHEKMLTAVASKKGPDVIQMGTSWIPEFAEAGVLTDLTPYLEQYPELKPENFYPGAVESAKYGDKYVGSPWYVETRVLYYRTDLLKEAGFNAAPATWDELSDAAKKLAARGDGKYGISIDPKEQSLGFMFSRQNGAQWFTEDGKPNFSDPKFVEAVEYLNSFFQNGSAPKDLGLDIIPAFKEGILPMFISGPWMIKLIQDQAPEIDGKWAMAVLPKKENNISLLGGSNLSIFEYSKNKDAAAKFIAYMSKPETQIKWMEETSSLPAATAAWENDMLKNDPNYKVIGDQLNAAQPMPVITEWSPISENYLKHFEVIYRNNVDVKKEMESFNNDATKMMK</sequence>
<organism evidence="5 6">
    <name type="scientific">Paenibacillus mendelii</name>
    <dbReference type="NCBI Taxonomy" id="206163"/>
    <lineage>
        <taxon>Bacteria</taxon>
        <taxon>Bacillati</taxon>
        <taxon>Bacillota</taxon>
        <taxon>Bacilli</taxon>
        <taxon>Bacillales</taxon>
        <taxon>Paenibacillaceae</taxon>
        <taxon>Paenibacillus</taxon>
    </lineage>
</organism>
<keyword evidence="3 4" id="KW-0732">Signal</keyword>
<keyword evidence="6" id="KW-1185">Reference proteome</keyword>
<name>A0ABV6JEW1_9BACL</name>
<comment type="similarity">
    <text evidence="1">Belongs to the bacterial solute-binding protein 1 family.</text>
</comment>
<feature type="signal peptide" evidence="4">
    <location>
        <begin position="1"/>
        <end position="25"/>
    </location>
</feature>
<dbReference type="PROSITE" id="PS51257">
    <property type="entry name" value="PROKAR_LIPOPROTEIN"/>
    <property type="match status" value="1"/>
</dbReference>
<dbReference type="SUPFAM" id="SSF53850">
    <property type="entry name" value="Periplasmic binding protein-like II"/>
    <property type="match status" value="1"/>
</dbReference>
<dbReference type="RefSeq" id="WP_204815581.1">
    <property type="nucleotide sequence ID" value="NZ_JANHOF010000001.1"/>
</dbReference>
<dbReference type="EMBL" id="JBHLVF010000041">
    <property type="protein sequence ID" value="MFC0394441.1"/>
    <property type="molecule type" value="Genomic_DNA"/>
</dbReference>
<proteinExistence type="inferred from homology"/>
<dbReference type="Gene3D" id="3.40.190.10">
    <property type="entry name" value="Periplasmic binding protein-like II"/>
    <property type="match status" value="2"/>
</dbReference>
<dbReference type="Pfam" id="PF01547">
    <property type="entry name" value="SBP_bac_1"/>
    <property type="match status" value="1"/>
</dbReference>
<evidence type="ECO:0000256" key="2">
    <source>
        <dbReference type="ARBA" id="ARBA00022448"/>
    </source>
</evidence>
<evidence type="ECO:0000256" key="4">
    <source>
        <dbReference type="SAM" id="SignalP"/>
    </source>
</evidence>
<feature type="chain" id="PRO_5045494756" evidence="4">
    <location>
        <begin position="26"/>
        <end position="425"/>
    </location>
</feature>
<dbReference type="InterPro" id="IPR006059">
    <property type="entry name" value="SBP"/>
</dbReference>
<evidence type="ECO:0000313" key="6">
    <source>
        <dbReference type="Proteomes" id="UP001589818"/>
    </source>
</evidence>